<dbReference type="InterPro" id="IPR031352">
    <property type="entry name" value="SesA"/>
</dbReference>
<keyword evidence="3" id="KW-1185">Reference proteome</keyword>
<evidence type="ECO:0000313" key="2">
    <source>
        <dbReference type="EMBL" id="RWA14913.1"/>
    </source>
</evidence>
<comment type="caution">
    <text evidence="2">The sequence shown here is derived from an EMBL/GenBank/DDBJ whole genome shotgun (WGS) entry which is preliminary data.</text>
</comment>
<dbReference type="AlphaFoldDB" id="A0A439DKK8"/>
<feature type="domain" description="NACHT-NTPase and P-loop NTPases N-terminal" evidence="1">
    <location>
        <begin position="4"/>
        <end position="120"/>
    </location>
</feature>
<evidence type="ECO:0000259" key="1">
    <source>
        <dbReference type="Pfam" id="PF17107"/>
    </source>
</evidence>
<accession>A0A439DKK8</accession>
<dbReference type="STRING" id="363999.A0A439DKK8"/>
<dbReference type="EMBL" id="RYZI01000002">
    <property type="protein sequence ID" value="RWA14913.1"/>
    <property type="molecule type" value="Genomic_DNA"/>
</dbReference>
<name>A0A439DKK8_9PEZI</name>
<dbReference type="Proteomes" id="UP000286045">
    <property type="component" value="Unassembled WGS sequence"/>
</dbReference>
<evidence type="ECO:0000313" key="3">
    <source>
        <dbReference type="Proteomes" id="UP000286045"/>
    </source>
</evidence>
<proteinExistence type="predicted"/>
<protein>
    <recommendedName>
        <fullName evidence="1">NACHT-NTPase and P-loop NTPases N-terminal domain-containing protein</fullName>
    </recommendedName>
</protein>
<sequence length="595" mass="67009">MPRSAPAEFQEIENELYSLSAALTAAENELDTAQPSVDHAASGNHQHTATQNIFEQVVRNCKHTLEHLEEIVKKYIIVSEQTDPRKPKLERWSHSIVKNWRKIEWTTEKGDLNTLRSQIMIHTNSLSLLINIGTSSRTASIERSLDKKLVLLEELHQWYVDNLKDTTSKRTTDSVNVIDISETAARAPNSDIVFTFELTKNTAAGNEIICPYASVSNEWIESFLDGALDPTSGPMFFCNCLDRDSGAASHQPTVQRYGLSHLIFPIRIASDDGSWILYKTADRASNQLVDLYIRKIHPNHMRRLEDTFFRSLSSRRGNTILSQGVGNSLCYISSEDQEEHILQAMSDLTISRQSVESIRFINGRTYHMQEWITDLQILNYGVRNFDASIGSTPAGIIRSLDYVEILISFDADDARERGDVVSMVLKLTRNTITALTQKASVEIKSIDAVGTYSDVDGQTTAHSGMDVIIQFTTKPAAKEFYDKMEAMRMELQTARVECESVYIDDAEITIVADANAKYRLIIASRNGCTLISQVLVDDFFTSPSNRLNFTGPTYQVQIGDRGERTVYHYKDGFRHLNLSTTQGQTSTLTDMRTNS</sequence>
<gene>
    <name evidence="2" type="ORF">EKO27_g247</name>
</gene>
<organism evidence="2 3">
    <name type="scientific">Xylaria grammica</name>
    <dbReference type="NCBI Taxonomy" id="363999"/>
    <lineage>
        <taxon>Eukaryota</taxon>
        <taxon>Fungi</taxon>
        <taxon>Dikarya</taxon>
        <taxon>Ascomycota</taxon>
        <taxon>Pezizomycotina</taxon>
        <taxon>Sordariomycetes</taxon>
        <taxon>Xylariomycetidae</taxon>
        <taxon>Xylariales</taxon>
        <taxon>Xylariaceae</taxon>
        <taxon>Xylaria</taxon>
    </lineage>
</organism>
<dbReference type="PANTHER" id="PTHR38886:SF1">
    <property type="entry name" value="NACHT-NTPASE AND P-LOOP NTPASES N-TERMINAL DOMAIN-CONTAINING PROTEIN"/>
    <property type="match status" value="1"/>
</dbReference>
<dbReference type="PANTHER" id="PTHR38886">
    <property type="entry name" value="SESA DOMAIN-CONTAINING PROTEIN"/>
    <property type="match status" value="1"/>
</dbReference>
<dbReference type="Pfam" id="PF17107">
    <property type="entry name" value="SesA"/>
    <property type="match status" value="1"/>
</dbReference>
<reference evidence="2 3" key="1">
    <citation type="submission" date="2018-12" db="EMBL/GenBank/DDBJ databases">
        <title>Draft genome sequence of Xylaria grammica IHI A82.</title>
        <authorList>
            <person name="Buettner E."/>
            <person name="Kellner H."/>
        </authorList>
    </citation>
    <scope>NUCLEOTIDE SEQUENCE [LARGE SCALE GENOMIC DNA]</scope>
    <source>
        <strain evidence="2 3">IHI A82</strain>
    </source>
</reference>